<dbReference type="CDD" id="cd03801">
    <property type="entry name" value="GT4_PimA-like"/>
    <property type="match status" value="1"/>
</dbReference>
<dbReference type="Pfam" id="PF13477">
    <property type="entry name" value="Glyco_trans_4_2"/>
    <property type="match status" value="1"/>
</dbReference>
<dbReference type="PANTHER" id="PTHR46401:SF2">
    <property type="entry name" value="GLYCOSYLTRANSFERASE WBBK-RELATED"/>
    <property type="match status" value="1"/>
</dbReference>
<dbReference type="AlphaFoldDB" id="A0A1Z4MSQ1"/>
<accession>A0A1Z4MSQ1</accession>
<gene>
    <name evidence="3" type="ORF">NIES37_04120</name>
</gene>
<dbReference type="GO" id="GO:0009103">
    <property type="term" value="P:lipopolysaccharide biosynthetic process"/>
    <property type="evidence" value="ECO:0007669"/>
    <property type="project" value="TreeGrafter"/>
</dbReference>
<sequence length="365" mass="41591">MAIKVALLNFCFDDYTIELANSLVNYVDLTLIQQQKSAPACKGVLDERIPVLRFEKPPMRHPGNIRSIAEMMRIIREVQPDVLHVQESNDIWYLLNLLFAKMPPLVTTIHDVFGHPGDGEQVFASQYTRPIAFYRSQQLIVHTQQHQETLNQQFRIPKEKINILPHGELGSLYQRRTQKYSFPKEPSTLLFFGRIWPYKGLKYLLQAMPLVAEHIPDVKLIIAGRGENIHQYFPHGYDEQRYEIINNFISNEDVVKLFQRSTATILPYIEASQSGVAALSYGMGTPIIASEVGGLKEIVRDQEDGFLVPPGNVEALANAIIHLLSDPQLQQKMQIAALSRSQQDLNWSNIAAQTVDVYHKTIKYA</sequence>
<proteinExistence type="predicted"/>
<evidence type="ECO:0000259" key="2">
    <source>
        <dbReference type="Pfam" id="PF13477"/>
    </source>
</evidence>
<dbReference type="GO" id="GO:0016757">
    <property type="term" value="F:glycosyltransferase activity"/>
    <property type="evidence" value="ECO:0007669"/>
    <property type="project" value="TreeGrafter"/>
</dbReference>
<evidence type="ECO:0000256" key="1">
    <source>
        <dbReference type="ARBA" id="ARBA00022679"/>
    </source>
</evidence>
<evidence type="ECO:0000313" key="4">
    <source>
        <dbReference type="Proteomes" id="UP000218785"/>
    </source>
</evidence>
<feature type="domain" description="Glycosyltransferase subfamily 4-like N-terminal" evidence="2">
    <location>
        <begin position="4"/>
        <end position="143"/>
    </location>
</feature>
<keyword evidence="1 3" id="KW-0808">Transferase</keyword>
<organism evidence="3 4">
    <name type="scientific">Tolypothrix tenuis PCC 7101</name>
    <dbReference type="NCBI Taxonomy" id="231146"/>
    <lineage>
        <taxon>Bacteria</taxon>
        <taxon>Bacillati</taxon>
        <taxon>Cyanobacteriota</taxon>
        <taxon>Cyanophyceae</taxon>
        <taxon>Nostocales</taxon>
        <taxon>Tolypothrichaceae</taxon>
        <taxon>Tolypothrix</taxon>
    </lineage>
</organism>
<keyword evidence="4" id="KW-1185">Reference proteome</keyword>
<reference evidence="3 4" key="1">
    <citation type="submission" date="2017-06" db="EMBL/GenBank/DDBJ databases">
        <title>Genome sequencing of cyanobaciteial culture collection at National Institute for Environmental Studies (NIES).</title>
        <authorList>
            <person name="Hirose Y."/>
            <person name="Shimura Y."/>
            <person name="Fujisawa T."/>
            <person name="Nakamura Y."/>
            <person name="Kawachi M."/>
        </authorList>
    </citation>
    <scope>NUCLEOTIDE SEQUENCE [LARGE SCALE GENOMIC DNA]</scope>
    <source>
        <strain evidence="3 4">NIES-37</strain>
    </source>
</reference>
<dbReference type="KEGG" id="ttq:NIES37_04120"/>
<dbReference type="InterPro" id="IPR028098">
    <property type="entry name" value="Glyco_trans_4-like_N"/>
</dbReference>
<protein>
    <submittedName>
        <fullName evidence="3">Group 1 glycosyl transferase</fullName>
    </submittedName>
</protein>
<evidence type="ECO:0000313" key="3">
    <source>
        <dbReference type="EMBL" id="BAY96479.1"/>
    </source>
</evidence>
<dbReference type="Proteomes" id="UP000218785">
    <property type="component" value="Chromosome"/>
</dbReference>
<dbReference type="PANTHER" id="PTHR46401">
    <property type="entry name" value="GLYCOSYLTRANSFERASE WBBK-RELATED"/>
    <property type="match status" value="1"/>
</dbReference>
<dbReference type="RefSeq" id="WP_096573694.1">
    <property type="nucleotide sequence ID" value="NZ_CAWNJS010000001.1"/>
</dbReference>
<name>A0A1Z4MSQ1_9CYAN</name>
<dbReference type="Pfam" id="PF13692">
    <property type="entry name" value="Glyco_trans_1_4"/>
    <property type="match status" value="1"/>
</dbReference>
<dbReference type="EMBL" id="AP018248">
    <property type="protein sequence ID" value="BAY96479.1"/>
    <property type="molecule type" value="Genomic_DNA"/>
</dbReference>
<dbReference type="SUPFAM" id="SSF53756">
    <property type="entry name" value="UDP-Glycosyltransferase/glycogen phosphorylase"/>
    <property type="match status" value="1"/>
</dbReference>
<dbReference type="Gene3D" id="3.40.50.2000">
    <property type="entry name" value="Glycogen Phosphorylase B"/>
    <property type="match status" value="2"/>
</dbReference>